<accession>A0A4D7AVE9</accession>
<organism evidence="2 3">
    <name type="scientific">Dysosmobacter welbionis</name>
    <dbReference type="NCBI Taxonomy" id="2093857"/>
    <lineage>
        <taxon>Bacteria</taxon>
        <taxon>Bacillati</taxon>
        <taxon>Bacillota</taxon>
        <taxon>Clostridia</taxon>
        <taxon>Eubacteriales</taxon>
        <taxon>Oscillospiraceae</taxon>
        <taxon>Dysosmobacter</taxon>
    </lineage>
</organism>
<evidence type="ECO:0000313" key="2">
    <source>
        <dbReference type="EMBL" id="QCI59876.1"/>
    </source>
</evidence>
<keyword evidence="1" id="KW-0812">Transmembrane</keyword>
<keyword evidence="3" id="KW-1185">Reference proteome</keyword>
<sequence>MKPLIFWSILAMLLMIGCPWLAATFAGSAGMAVCLLLFFGVNPIFSAVCGVFAGKDIKRLWPLPIVVAGLFLAGAWLFFAMGETAFLLYCVCYLMIGMIAMLMRSFLKGRRA</sequence>
<dbReference type="PROSITE" id="PS51257">
    <property type="entry name" value="PROKAR_LIPOPROTEIN"/>
    <property type="match status" value="1"/>
</dbReference>
<evidence type="ECO:0000256" key="1">
    <source>
        <dbReference type="SAM" id="Phobius"/>
    </source>
</evidence>
<protein>
    <submittedName>
        <fullName evidence="2">Uncharacterized protein</fullName>
    </submittedName>
</protein>
<keyword evidence="1" id="KW-1133">Transmembrane helix</keyword>
<reference evidence="3" key="1">
    <citation type="submission" date="2018-12" db="EMBL/GenBank/DDBJ databases">
        <title>Dusodibacter welbiota gen. nov., sp. nov., isolated from human faeces and emended description of the Oscillibacter genus.</title>
        <authorList>
            <person name="Le Roy T."/>
            <person name="Van der Smissen P."/>
            <person name="Delzenne N."/>
            <person name="Muccioli G."/>
            <person name="Collet J.F."/>
            <person name="Cani P.D."/>
        </authorList>
    </citation>
    <scope>NUCLEOTIDE SEQUENCE [LARGE SCALE GENOMIC DNA]</scope>
    <source>
        <strain evidence="3">J115</strain>
    </source>
</reference>
<feature type="transmembrane region" description="Helical" evidence="1">
    <location>
        <begin position="60"/>
        <end position="80"/>
    </location>
</feature>
<dbReference type="RefSeq" id="WP_119310496.1">
    <property type="nucleotide sequence ID" value="NZ_CAUWCU010000016.1"/>
</dbReference>
<dbReference type="KEGG" id="obj:EIO64_12145"/>
<feature type="transmembrane region" description="Helical" evidence="1">
    <location>
        <begin position="29"/>
        <end position="53"/>
    </location>
</feature>
<gene>
    <name evidence="2" type="ORF">EIO64_12145</name>
</gene>
<proteinExistence type="predicted"/>
<evidence type="ECO:0000313" key="3">
    <source>
        <dbReference type="Proteomes" id="UP000298642"/>
    </source>
</evidence>
<feature type="transmembrane region" description="Helical" evidence="1">
    <location>
        <begin position="5"/>
        <end position="23"/>
    </location>
</feature>
<dbReference type="Proteomes" id="UP000298642">
    <property type="component" value="Chromosome"/>
</dbReference>
<feature type="transmembrane region" description="Helical" evidence="1">
    <location>
        <begin position="86"/>
        <end position="107"/>
    </location>
</feature>
<keyword evidence="1" id="KW-0472">Membrane</keyword>
<dbReference type="AlphaFoldDB" id="A0A4D7AVE9"/>
<dbReference type="EMBL" id="CP034413">
    <property type="protein sequence ID" value="QCI59876.1"/>
    <property type="molecule type" value="Genomic_DNA"/>
</dbReference>
<name>A0A4D7AVE9_9FIRM</name>